<evidence type="ECO:0000313" key="3">
    <source>
        <dbReference type="Proteomes" id="UP000712281"/>
    </source>
</evidence>
<feature type="transmembrane region" description="Helical" evidence="1">
    <location>
        <begin position="64"/>
        <end position="83"/>
    </location>
</feature>
<organism evidence="2 3">
    <name type="scientific">Brassica cretica</name>
    <name type="common">Mustard</name>
    <dbReference type="NCBI Taxonomy" id="69181"/>
    <lineage>
        <taxon>Eukaryota</taxon>
        <taxon>Viridiplantae</taxon>
        <taxon>Streptophyta</taxon>
        <taxon>Embryophyta</taxon>
        <taxon>Tracheophyta</taxon>
        <taxon>Spermatophyta</taxon>
        <taxon>Magnoliopsida</taxon>
        <taxon>eudicotyledons</taxon>
        <taxon>Gunneridae</taxon>
        <taxon>Pentapetalae</taxon>
        <taxon>rosids</taxon>
        <taxon>malvids</taxon>
        <taxon>Brassicales</taxon>
        <taxon>Brassicaceae</taxon>
        <taxon>Brassiceae</taxon>
        <taxon>Brassica</taxon>
    </lineage>
</organism>
<evidence type="ECO:0000313" key="2">
    <source>
        <dbReference type="EMBL" id="KAF2534949.1"/>
    </source>
</evidence>
<keyword evidence="1" id="KW-0472">Membrane</keyword>
<keyword evidence="1" id="KW-1133">Transmembrane helix</keyword>
<accession>A0A8S9FP48</accession>
<dbReference type="Proteomes" id="UP000712281">
    <property type="component" value="Unassembled WGS sequence"/>
</dbReference>
<comment type="caution">
    <text evidence="2">The sequence shown here is derived from an EMBL/GenBank/DDBJ whole genome shotgun (WGS) entry which is preliminary data.</text>
</comment>
<protein>
    <submittedName>
        <fullName evidence="2">Uncharacterized protein</fullName>
    </submittedName>
</protein>
<dbReference type="EMBL" id="QGKW02002228">
    <property type="protein sequence ID" value="KAF2534949.1"/>
    <property type="molecule type" value="Genomic_DNA"/>
</dbReference>
<keyword evidence="1" id="KW-0812">Transmembrane</keyword>
<reference evidence="2" key="1">
    <citation type="submission" date="2019-12" db="EMBL/GenBank/DDBJ databases">
        <title>Genome sequencing and annotation of Brassica cretica.</title>
        <authorList>
            <person name="Studholme D.J."/>
            <person name="Sarris P.F."/>
        </authorList>
    </citation>
    <scope>NUCLEOTIDE SEQUENCE</scope>
    <source>
        <strain evidence="2">PFS-001/15</strain>
        <tissue evidence="2">Leaf</tissue>
    </source>
</reference>
<name>A0A8S9FP48_BRACR</name>
<sequence>MSSRSKAWLVAATIGAVEASKDQLGLCRWNYMIRSVNQRIRNNVRSATQANRFSSSSTTNTKQSFYTIGIIIICTLMLIYIILRIKDHRTEN</sequence>
<proteinExistence type="predicted"/>
<dbReference type="PANTHER" id="PTHR33090">
    <property type="entry name" value="DUF3774 DOMAIN PROTEIN-RELATED"/>
    <property type="match status" value="1"/>
</dbReference>
<dbReference type="Pfam" id="PF12609">
    <property type="entry name" value="DUF3774"/>
    <property type="match status" value="1"/>
</dbReference>
<dbReference type="InterPro" id="IPR022251">
    <property type="entry name" value="DUF3774_wound-induced"/>
</dbReference>
<gene>
    <name evidence="2" type="ORF">F2Q68_00019097</name>
</gene>
<evidence type="ECO:0000256" key="1">
    <source>
        <dbReference type="SAM" id="Phobius"/>
    </source>
</evidence>
<dbReference type="AlphaFoldDB" id="A0A8S9FP48"/>